<keyword evidence="3" id="KW-0833">Ubl conjugation pathway</keyword>
<comment type="similarity">
    <text evidence="1">Belongs to the CAND family.</text>
</comment>
<evidence type="ECO:0000256" key="1">
    <source>
        <dbReference type="ARBA" id="ARBA00007657"/>
    </source>
</evidence>
<evidence type="ECO:0000313" key="8">
    <source>
        <dbReference type="Proteomes" id="UP000663829"/>
    </source>
</evidence>
<accession>A0A813X4U4</accession>
<gene>
    <name evidence="6" type="ORF">GPM918_LOCUS6769</name>
    <name evidence="7" type="ORF">SRO942_LOCUS6769</name>
</gene>
<dbReference type="SUPFAM" id="SSF48371">
    <property type="entry name" value="ARM repeat"/>
    <property type="match status" value="1"/>
</dbReference>
<comment type="caution">
    <text evidence="6">The sequence shown here is derived from an EMBL/GenBank/DDBJ whole genome shotgun (WGS) entry which is preliminary data.</text>
</comment>
<reference evidence="6" key="1">
    <citation type="submission" date="2021-02" db="EMBL/GenBank/DDBJ databases">
        <authorList>
            <person name="Nowell W R."/>
        </authorList>
    </citation>
    <scope>NUCLEOTIDE SEQUENCE</scope>
</reference>
<dbReference type="Pfam" id="PF25782">
    <property type="entry name" value="TPR_CAND1"/>
    <property type="match status" value="1"/>
</dbReference>
<dbReference type="Proteomes" id="UP000681722">
    <property type="component" value="Unassembled WGS sequence"/>
</dbReference>
<keyword evidence="2" id="KW-0677">Repeat</keyword>
<dbReference type="EMBL" id="CAJOBC010001061">
    <property type="protein sequence ID" value="CAF3652146.1"/>
    <property type="molecule type" value="Genomic_DNA"/>
</dbReference>
<evidence type="ECO:0000256" key="4">
    <source>
        <dbReference type="SAM" id="MobiDB-lite"/>
    </source>
</evidence>
<dbReference type="Pfam" id="PF08623">
    <property type="entry name" value="TIP120"/>
    <property type="match status" value="1"/>
</dbReference>
<dbReference type="InterPro" id="IPR011989">
    <property type="entry name" value="ARM-like"/>
</dbReference>
<dbReference type="PANTHER" id="PTHR12696">
    <property type="entry name" value="TIP120"/>
    <property type="match status" value="1"/>
</dbReference>
<dbReference type="InterPro" id="IPR039852">
    <property type="entry name" value="CAND1/CAND2"/>
</dbReference>
<sequence length="1607" mass="183451">MLWLAMTDWSPNTNDVKTFFNLNQHIETLRLTSILGDDGRFLFYLGPIQDIHESSISVEENERNSTLQNLYDKLKQQCDIEKAYLYRCVDTAQSQLLQKTQENNRIKSISAGKQEKNNALKLILRRKTEENRRLQKETINASMKKKTTVLLWRQRALLPILNIYRLLTTLLKILLINKKQFIKTHLDVNRMYIVVMTSFVSINTLAKMSVPTTTQITSLLDKMTSNDKDFRFMATNDLMADLQKESIKLDDDSERRIVKGVLKLLEDHNGEVQNQAVKCLGPLVCKVKENQIEVVIDTLCTNIFSNNEQLRDISSIGLKTVINSLAFLHTSTMATNISRKIMSRLISAIQREEQQQQGSMSADDLNKNNMSYSLFYPKIGQQTTKSGSGATGADTSIMIGNGGQNQLEILDIISDMLARFGSNLSSFHLQLKQILLNHLNSSRSAVRKRVTNSLSYLLSSCNIQLFNEVLTIILDELKRKPSSASKKIPSSSSTNNNMTKTYIQALTSICRLASQRLSDHMRDVIEITVSYIDNSSNSQQQQDDELIEYSLQAIETYLKRCPKETNEYVPKIIDLCLRYIKYDPNWNDQDDEDEGKFSLSLFQKMSNNNADVDEEDDSEQDDKGQDDYSDDDDVSWKVRRASTKCLESVIITHHEMLNAYYKQIVPVLIERFNEREDTVKGDIFHCFNTILQQTKAYYSHSATNEQLSIEPTDDSMDTDVVSDEKDQNPIVQLKYYIPAIVKSLSKIMKDKNTKNRENAFIVLTNLVHVQHNLLSEHIDVILPNTSYSLSTGASTSSTKSIKSNKTNATLTSSAAKTATHSNLKITALTFLYSLLQSHDDTTKFHKHIKTMLPLIILHANDPFYKIASEALLVLQQFIKIIRPNETMINQDFKQYVNEIYQCTQKRLKQTDIDQEVKERAITCFAHVIAYLGDLLPADLLNSCWPLLEERLKNEITRLPTVRALTKIIESPLRLDLQPVLVSTIPVLSSYLRQNHRTLKMNTLTCLTSIVNYYYPVKYLTNDLICTIIVEIPNLVTENDLLISQLALKLMTVISIKQQAIDKQTIQLTLTQVLTLIQSPLLQGTALDSVIEFSQALVPKTIPYKDFVNMLIKPIYQPIPTSSVQPPSSSSSSTATVLGHDLQNSLVVHKQAFYSIAKCFAAVTVKNINEGQHFINKFQDDLNNQKTSDSIKILALLCLGETGKHTDLVQSSSNLQQIILDTFSSSSEELRNAASYALGYIGIRNLDKHIPFILNEITTNQSKKQYLLLHSLKEIITYHSHTQNDNYKLLRPYINDIWSALFAHCECSEEGTRNVVAECLGKLTLLEPEKLLPILRESFLKNQTDDKAHVRSTILTAVKFTILDQPQHIDNILRLYIKDFLNALEDPNIHIKRVALVLFNSAAHNKPVLIRDLLKDILLEKLYQETKVRPELIREVEMGPFKHTVDDGLDLRKAAYECMYTLLDTCLDKLDIFEYLNYVENGLNDHYDVRMLTFLMVIRISVLMPNIVLQRLERLIAPLKKIIDTKIKANSVKQEFEKHDELKRAAIKSFLALQQIKDADKSTAVADFLNFIKASSEHNQMYEYVQHEQQQQTIINTNNNSAEMMDLS</sequence>
<proteinExistence type="inferred from homology"/>
<dbReference type="EMBL" id="CAJNOQ010001061">
    <property type="protein sequence ID" value="CAF0864617.1"/>
    <property type="molecule type" value="Genomic_DNA"/>
</dbReference>
<evidence type="ECO:0000259" key="5">
    <source>
        <dbReference type="Pfam" id="PF08623"/>
    </source>
</evidence>
<dbReference type="InterPro" id="IPR016024">
    <property type="entry name" value="ARM-type_fold"/>
</dbReference>
<feature type="region of interest" description="Disordered" evidence="4">
    <location>
        <begin position="609"/>
        <end position="633"/>
    </location>
</feature>
<evidence type="ECO:0000256" key="2">
    <source>
        <dbReference type="ARBA" id="ARBA00022737"/>
    </source>
</evidence>
<evidence type="ECO:0000256" key="3">
    <source>
        <dbReference type="ARBA" id="ARBA00022786"/>
    </source>
</evidence>
<feature type="compositionally biased region" description="Acidic residues" evidence="4">
    <location>
        <begin position="611"/>
        <end position="620"/>
    </location>
</feature>
<keyword evidence="8" id="KW-1185">Reference proteome</keyword>
<dbReference type="Proteomes" id="UP000663829">
    <property type="component" value="Unassembled WGS sequence"/>
</dbReference>
<dbReference type="GO" id="GO:0010265">
    <property type="term" value="P:SCF complex assembly"/>
    <property type="evidence" value="ECO:0007669"/>
    <property type="project" value="InterPro"/>
</dbReference>
<protein>
    <recommendedName>
        <fullName evidence="5">TATA-binding protein interacting (TIP20) domain-containing protein</fullName>
    </recommendedName>
</protein>
<feature type="domain" description="TATA-binding protein interacting (TIP20)" evidence="5">
    <location>
        <begin position="1408"/>
        <end position="1571"/>
    </location>
</feature>
<dbReference type="InterPro" id="IPR013932">
    <property type="entry name" value="TATA-bd_TIP120"/>
</dbReference>
<evidence type="ECO:0000313" key="6">
    <source>
        <dbReference type="EMBL" id="CAF0864617.1"/>
    </source>
</evidence>
<name>A0A813X4U4_9BILA</name>
<dbReference type="Gene3D" id="1.25.10.10">
    <property type="entry name" value="Leucine-rich Repeat Variant"/>
    <property type="match status" value="1"/>
</dbReference>
<organism evidence="6 8">
    <name type="scientific">Didymodactylos carnosus</name>
    <dbReference type="NCBI Taxonomy" id="1234261"/>
    <lineage>
        <taxon>Eukaryota</taxon>
        <taxon>Metazoa</taxon>
        <taxon>Spiralia</taxon>
        <taxon>Gnathifera</taxon>
        <taxon>Rotifera</taxon>
        <taxon>Eurotatoria</taxon>
        <taxon>Bdelloidea</taxon>
        <taxon>Philodinida</taxon>
        <taxon>Philodinidae</taxon>
        <taxon>Didymodactylos</taxon>
    </lineage>
</organism>
<evidence type="ECO:0000313" key="7">
    <source>
        <dbReference type="EMBL" id="CAF3652146.1"/>
    </source>
</evidence>
<dbReference type="OrthoDB" id="6260732at2759"/>